<dbReference type="Pfam" id="PF13302">
    <property type="entry name" value="Acetyltransf_3"/>
    <property type="match status" value="1"/>
</dbReference>
<evidence type="ECO:0000259" key="2">
    <source>
        <dbReference type="PROSITE" id="PS51186"/>
    </source>
</evidence>
<dbReference type="SUPFAM" id="SSF55729">
    <property type="entry name" value="Acyl-CoA N-acyltransferases (Nat)"/>
    <property type="match status" value="1"/>
</dbReference>
<reference evidence="3" key="1">
    <citation type="submission" date="2021-04" db="EMBL/GenBank/DDBJ databases">
        <title>Genome based classification of Actinospica acidithermotolerans sp. nov., an actinobacterium isolated from an Indonesian hot spring.</title>
        <authorList>
            <person name="Kusuma A.B."/>
            <person name="Putra K.E."/>
            <person name="Nafisah S."/>
            <person name="Loh J."/>
            <person name="Nouioui I."/>
            <person name="Goodfellow M."/>
        </authorList>
    </citation>
    <scope>NUCLEOTIDE SEQUENCE</scope>
    <source>
        <strain evidence="3">DSM 45618</strain>
    </source>
</reference>
<proteinExistence type="predicted"/>
<organism evidence="3 4">
    <name type="scientific">Actinocrinis puniceicyclus</name>
    <dbReference type="NCBI Taxonomy" id="977794"/>
    <lineage>
        <taxon>Bacteria</taxon>
        <taxon>Bacillati</taxon>
        <taxon>Actinomycetota</taxon>
        <taxon>Actinomycetes</taxon>
        <taxon>Catenulisporales</taxon>
        <taxon>Actinospicaceae</taxon>
        <taxon>Actinocrinis</taxon>
    </lineage>
</organism>
<dbReference type="EMBL" id="JAGSXH010000137">
    <property type="protein sequence ID" value="MBS2966303.1"/>
    <property type="molecule type" value="Genomic_DNA"/>
</dbReference>
<dbReference type="PANTHER" id="PTHR43441">
    <property type="entry name" value="RIBOSOMAL-PROTEIN-SERINE ACETYLTRANSFERASE"/>
    <property type="match status" value="1"/>
</dbReference>
<dbReference type="GO" id="GO:0005737">
    <property type="term" value="C:cytoplasm"/>
    <property type="evidence" value="ECO:0007669"/>
    <property type="project" value="TreeGrafter"/>
</dbReference>
<dbReference type="GO" id="GO:0008999">
    <property type="term" value="F:protein-N-terminal-alanine acetyltransferase activity"/>
    <property type="evidence" value="ECO:0007669"/>
    <property type="project" value="TreeGrafter"/>
</dbReference>
<dbReference type="InterPro" id="IPR051908">
    <property type="entry name" value="Ribosomal_N-acetyltransferase"/>
</dbReference>
<comment type="caution">
    <text evidence="3">The sequence shown here is derived from an EMBL/GenBank/DDBJ whole genome shotgun (WGS) entry which is preliminary data.</text>
</comment>
<accession>A0A8J7WRQ6</accession>
<gene>
    <name evidence="3" type="ORF">KGA66_24875</name>
</gene>
<dbReference type="GO" id="GO:1990189">
    <property type="term" value="F:protein N-terminal-serine acetyltransferase activity"/>
    <property type="evidence" value="ECO:0007669"/>
    <property type="project" value="TreeGrafter"/>
</dbReference>
<evidence type="ECO:0000313" key="3">
    <source>
        <dbReference type="EMBL" id="MBS2966303.1"/>
    </source>
</evidence>
<protein>
    <submittedName>
        <fullName evidence="3">GNAT family N-acetyltransferase</fullName>
    </submittedName>
</protein>
<feature type="compositionally biased region" description="Low complexity" evidence="1">
    <location>
        <begin position="9"/>
        <end position="22"/>
    </location>
</feature>
<dbReference type="PROSITE" id="PS51186">
    <property type="entry name" value="GNAT"/>
    <property type="match status" value="1"/>
</dbReference>
<keyword evidence="4" id="KW-1185">Reference proteome</keyword>
<dbReference type="PANTHER" id="PTHR43441:SF10">
    <property type="entry name" value="ACETYLTRANSFERASE"/>
    <property type="match status" value="1"/>
</dbReference>
<feature type="region of interest" description="Disordered" evidence="1">
    <location>
        <begin position="1"/>
        <end position="33"/>
    </location>
</feature>
<dbReference type="InterPro" id="IPR016181">
    <property type="entry name" value="Acyl_CoA_acyltransferase"/>
</dbReference>
<sequence length="215" mass="23251">MPHEDANTPREPGARPQAGPAPGRDEADGPDLTGIMLTTGRLVLTAPGAADTEAIHRMCQDAAIQRWTTLPSPYEREHARDFVERFVPQGLKAGTDAVFGVYHNVGGQLLGMVGLHAISGTEAKNGAMAQVGYWTAAEARGHGYTAEAVRAVCRWGLERLGLQRIEWFAFEGNEGSRAVALRAGFTLEGKLRSRYVHRGRRVDAWIGSLLPGDPL</sequence>
<dbReference type="Gene3D" id="3.40.630.30">
    <property type="match status" value="1"/>
</dbReference>
<evidence type="ECO:0000313" key="4">
    <source>
        <dbReference type="Proteomes" id="UP000677913"/>
    </source>
</evidence>
<dbReference type="AlphaFoldDB" id="A0A8J7WRQ6"/>
<dbReference type="Proteomes" id="UP000677913">
    <property type="component" value="Unassembled WGS sequence"/>
</dbReference>
<dbReference type="RefSeq" id="WP_211471247.1">
    <property type="nucleotide sequence ID" value="NZ_JAGSXH010000137.1"/>
</dbReference>
<dbReference type="InterPro" id="IPR000182">
    <property type="entry name" value="GNAT_dom"/>
</dbReference>
<evidence type="ECO:0000256" key="1">
    <source>
        <dbReference type="SAM" id="MobiDB-lite"/>
    </source>
</evidence>
<feature type="domain" description="N-acetyltransferase" evidence="2">
    <location>
        <begin position="42"/>
        <end position="211"/>
    </location>
</feature>
<name>A0A8J7WRQ6_9ACTN</name>